<dbReference type="InParanoid" id="A0A1X7VU13"/>
<protein>
    <submittedName>
        <fullName evidence="1">Uncharacterized protein</fullName>
    </submittedName>
</protein>
<proteinExistence type="predicted"/>
<accession>A0A1X7VU13</accession>
<evidence type="ECO:0000313" key="1">
    <source>
        <dbReference type="EnsemblMetazoa" id="Aqu2.1.43364_001"/>
    </source>
</evidence>
<organism evidence="1">
    <name type="scientific">Amphimedon queenslandica</name>
    <name type="common">Sponge</name>
    <dbReference type="NCBI Taxonomy" id="400682"/>
    <lineage>
        <taxon>Eukaryota</taxon>
        <taxon>Metazoa</taxon>
        <taxon>Porifera</taxon>
        <taxon>Demospongiae</taxon>
        <taxon>Heteroscleromorpha</taxon>
        <taxon>Haplosclerida</taxon>
        <taxon>Niphatidae</taxon>
        <taxon>Amphimedon</taxon>
    </lineage>
</organism>
<dbReference type="EnsemblMetazoa" id="Aqu2.1.43364_001">
    <property type="protein sequence ID" value="Aqu2.1.43364_001"/>
    <property type="gene ID" value="Aqu2.1.43364"/>
</dbReference>
<dbReference type="AlphaFoldDB" id="A0A1X7VU13"/>
<reference evidence="1" key="1">
    <citation type="submission" date="2017-05" db="UniProtKB">
        <authorList>
            <consortium name="EnsemblMetazoa"/>
        </authorList>
    </citation>
    <scope>IDENTIFICATION</scope>
</reference>
<name>A0A1X7VU13_AMPQE</name>
<sequence length="73" mass="8398">MFSSDSWRLFARVVKRRSSVLTFPLDILRLENHSKLHRDCFQSLHCSEGEAEEVFADTDLQSTGLSYSLPSSY</sequence>